<feature type="transmembrane region" description="Helical" evidence="1">
    <location>
        <begin position="117"/>
        <end position="140"/>
    </location>
</feature>
<accession>A0ABV3T0T9</accession>
<comment type="caution">
    <text evidence="2">The sequence shown here is derived from an EMBL/GenBank/DDBJ whole genome shotgun (WGS) entry which is preliminary data.</text>
</comment>
<feature type="transmembrane region" description="Helical" evidence="1">
    <location>
        <begin position="26"/>
        <end position="47"/>
    </location>
</feature>
<evidence type="ECO:0000313" key="2">
    <source>
        <dbReference type="EMBL" id="MEX0428812.1"/>
    </source>
</evidence>
<gene>
    <name evidence="2" type="ORF">AB3X52_14390</name>
</gene>
<dbReference type="Proteomes" id="UP001556631">
    <property type="component" value="Unassembled WGS sequence"/>
</dbReference>
<dbReference type="RefSeq" id="WP_367994782.1">
    <property type="nucleotide sequence ID" value="NZ_JBFPJR010000027.1"/>
</dbReference>
<feature type="transmembrane region" description="Helical" evidence="1">
    <location>
        <begin position="53"/>
        <end position="76"/>
    </location>
</feature>
<feature type="transmembrane region" description="Helical" evidence="1">
    <location>
        <begin position="83"/>
        <end position="105"/>
    </location>
</feature>
<reference evidence="2 3" key="1">
    <citation type="submission" date="2024-07" db="EMBL/GenBank/DDBJ databases">
        <authorList>
            <person name="Lee S."/>
            <person name="Kang M."/>
        </authorList>
    </citation>
    <scope>NUCLEOTIDE SEQUENCE [LARGE SCALE GENOMIC DNA]</scope>
    <source>
        <strain evidence="2 3">DS6</strain>
    </source>
</reference>
<sequence length="144" mass="14753">MSDPQWLQGTRVVLPEYAARRRPRSVIAAGVIAILQCALAGFVAGFIMFFGGLILFVPLLALPCGLGVIVAALTIAGSNAGRILLTLAAGGVSLVCLVAAVLVAADGDASQLLTLFYAVWGTVAGLVVPLLYVGGANAWFAGRR</sequence>
<keyword evidence="3" id="KW-1185">Reference proteome</keyword>
<dbReference type="EMBL" id="JBFPJR010000027">
    <property type="protein sequence ID" value="MEX0428812.1"/>
    <property type="molecule type" value="Genomic_DNA"/>
</dbReference>
<evidence type="ECO:0000256" key="1">
    <source>
        <dbReference type="SAM" id="Phobius"/>
    </source>
</evidence>
<proteinExistence type="predicted"/>
<organism evidence="2 3">
    <name type="scientific">Nocardioides eburneus</name>
    <dbReference type="NCBI Taxonomy" id="3231482"/>
    <lineage>
        <taxon>Bacteria</taxon>
        <taxon>Bacillati</taxon>
        <taxon>Actinomycetota</taxon>
        <taxon>Actinomycetes</taxon>
        <taxon>Propionibacteriales</taxon>
        <taxon>Nocardioidaceae</taxon>
        <taxon>Nocardioides</taxon>
    </lineage>
</organism>
<keyword evidence="1" id="KW-0812">Transmembrane</keyword>
<keyword evidence="1" id="KW-1133">Transmembrane helix</keyword>
<keyword evidence="1" id="KW-0472">Membrane</keyword>
<evidence type="ECO:0000313" key="3">
    <source>
        <dbReference type="Proteomes" id="UP001556631"/>
    </source>
</evidence>
<name>A0ABV3T0T9_9ACTN</name>
<protein>
    <submittedName>
        <fullName evidence="2">Uncharacterized protein</fullName>
    </submittedName>
</protein>